<evidence type="ECO:0000256" key="4">
    <source>
        <dbReference type="ARBA" id="ARBA00022448"/>
    </source>
</evidence>
<dbReference type="FunFam" id="3.40.50.300:FF:000675">
    <property type="entry name" value="V-type ATP synthase alpha chain"/>
    <property type="match status" value="1"/>
</dbReference>
<dbReference type="Gene3D" id="3.40.50.300">
    <property type="entry name" value="P-loop containing nucleotide triphosphate hydrolases"/>
    <property type="match status" value="1"/>
</dbReference>
<evidence type="ECO:0000259" key="14">
    <source>
        <dbReference type="Pfam" id="PF02874"/>
    </source>
</evidence>
<feature type="domain" description="ATPsynthase alpha/beta subunit barrel-sandwich" evidence="15">
    <location>
        <begin position="116"/>
        <end position="204"/>
    </location>
</feature>
<comment type="catalytic activity">
    <reaction evidence="10 12">
        <text>ATP + H2O + 4 H(+)(in) = ADP + phosphate + 5 H(+)(out)</text>
        <dbReference type="Rhea" id="RHEA:57720"/>
        <dbReference type="ChEBI" id="CHEBI:15377"/>
        <dbReference type="ChEBI" id="CHEBI:15378"/>
        <dbReference type="ChEBI" id="CHEBI:30616"/>
        <dbReference type="ChEBI" id="CHEBI:43474"/>
        <dbReference type="ChEBI" id="CHEBI:456216"/>
        <dbReference type="EC" id="7.1.2.2"/>
    </reaction>
</comment>
<dbReference type="Gene3D" id="2.30.30.650">
    <property type="match status" value="1"/>
</dbReference>
<evidence type="ECO:0000313" key="18">
    <source>
        <dbReference type="Proteomes" id="UP000260363"/>
    </source>
</evidence>
<comment type="similarity">
    <text evidence="1 12">Belongs to the ATPase alpha/beta chains family.</text>
</comment>
<evidence type="ECO:0000259" key="13">
    <source>
        <dbReference type="Pfam" id="PF00006"/>
    </source>
</evidence>
<keyword evidence="4 12" id="KW-0813">Transport</keyword>
<proteinExistence type="inferred from homology"/>
<reference evidence="17 18" key="1">
    <citation type="submission" date="2014-02" db="EMBL/GenBank/DDBJ databases">
        <authorList>
            <person name="Chen C."/>
            <person name="Conrad T.A."/>
            <person name="Zhou Z."/>
            <person name="Lai Z."/>
            <person name="Zhong G."/>
        </authorList>
    </citation>
    <scope>NUCLEOTIDE SEQUENCE [LARGE SCALE GENOMIC DNA]</scope>
    <source>
        <strain evidence="17 18">Nigg3-28</strain>
    </source>
</reference>
<dbReference type="InterPro" id="IPR027417">
    <property type="entry name" value="P-loop_NTPase"/>
</dbReference>
<dbReference type="HAMAP" id="MF_00309">
    <property type="entry name" value="ATP_synth_A_arch"/>
    <property type="match status" value="1"/>
</dbReference>
<keyword evidence="12" id="KW-0066">ATP synthesis</keyword>
<dbReference type="EC" id="7.1.2.2" evidence="2 12"/>
<gene>
    <name evidence="12" type="primary">atpA</name>
    <name evidence="17" type="ORF">BD36_03115</name>
</gene>
<evidence type="ECO:0000256" key="10">
    <source>
        <dbReference type="ARBA" id="ARBA00048383"/>
    </source>
</evidence>
<dbReference type="CDD" id="cd01134">
    <property type="entry name" value="V_A-ATPase_A"/>
    <property type="match status" value="1"/>
</dbReference>
<dbReference type="AlphaFoldDB" id="A0A069ZZH9"/>
<evidence type="ECO:0000256" key="7">
    <source>
        <dbReference type="ARBA" id="ARBA00022967"/>
    </source>
</evidence>
<dbReference type="Pfam" id="PF02874">
    <property type="entry name" value="ATP-synt_ab_N"/>
    <property type="match status" value="1"/>
</dbReference>
<evidence type="ECO:0000259" key="16">
    <source>
        <dbReference type="Pfam" id="PF22919"/>
    </source>
</evidence>
<dbReference type="CDD" id="cd18111">
    <property type="entry name" value="ATP-synt_V_A-type_alpha_C"/>
    <property type="match status" value="1"/>
</dbReference>
<evidence type="ECO:0000256" key="8">
    <source>
        <dbReference type="ARBA" id="ARBA00023065"/>
    </source>
</evidence>
<dbReference type="Pfam" id="PF16886">
    <property type="entry name" value="ATP-synt_ab_Xtn"/>
    <property type="match status" value="1"/>
</dbReference>
<dbReference type="GO" id="GO:0046961">
    <property type="term" value="F:proton-transporting ATPase activity, rotational mechanism"/>
    <property type="evidence" value="ECO:0007669"/>
    <property type="project" value="InterPro"/>
</dbReference>
<dbReference type="InterPro" id="IPR022878">
    <property type="entry name" value="V-ATPase_asu"/>
</dbReference>
<feature type="domain" description="ATPase F1/V1/A1 complex alpha/beta subunit nucleotide-binding" evidence="13">
    <location>
        <begin position="222"/>
        <end position="443"/>
    </location>
</feature>
<dbReference type="KEGG" id="cmm:NC80_02925"/>
<evidence type="ECO:0000256" key="9">
    <source>
        <dbReference type="ARBA" id="ARBA00031719"/>
    </source>
</evidence>
<dbReference type="InterPro" id="IPR020003">
    <property type="entry name" value="ATPase_a/bsu_AS"/>
</dbReference>
<dbReference type="PROSITE" id="PS00152">
    <property type="entry name" value="ATPASE_ALPHA_BETA"/>
    <property type="match status" value="1"/>
</dbReference>
<dbReference type="SUPFAM" id="SSF52540">
    <property type="entry name" value="P-loop containing nucleoside triphosphate hydrolases"/>
    <property type="match status" value="1"/>
</dbReference>
<dbReference type="GO" id="GO:0046933">
    <property type="term" value="F:proton-transporting ATP synthase activity, rotational mechanism"/>
    <property type="evidence" value="ECO:0007669"/>
    <property type="project" value="UniProtKB-UniRule"/>
</dbReference>
<dbReference type="Proteomes" id="UP000260363">
    <property type="component" value="Chromosome"/>
</dbReference>
<evidence type="ECO:0000256" key="11">
    <source>
        <dbReference type="ARBA" id="ARBA00054855"/>
    </source>
</evidence>
<evidence type="ECO:0000256" key="12">
    <source>
        <dbReference type="HAMAP-Rule" id="MF_00309"/>
    </source>
</evidence>
<keyword evidence="8 12" id="KW-0406">Ion transport</keyword>
<sequence>MVATSKQTTQGYVVEAYGNLLRVHFDGHVRQGEVAYVSVDDTWLKAEIIEVVGDEVKVQVFEETQGISRGALVTFSGHLLEAELGPGLLQGIFDGLQNRLEVLADTSLFLKRGEYVNAICRETVWAYTQKASVGDVLSRGDVLGTVKEGRFDHKIMVPFSCFEEVTITWVISSGDYTVDTVIAKGRTASGAELEFTMVQKWPIKQAFLEGEKVPSHEIMDVGLRVLDTQIPVLKGGTFCTPGPFGAGKTVLQHHLSKYAAVDIVVLCACGERAGEVVEILQEFPHLTDPHTGQSLMHRTCIICNTSSMPVAARESSIYLGITIAEYYRQMGLHVLLLADSTSRWAQALREISGRLEEIPGEEAFPAYLASRIAAFYERGGAVKMKDGSEGSLTICGAVSPAGGNFEEPVTQATLSVVGAFCGLSKARADARRYPSIDPMISWSKYLDSVAEILEKKVPGWGDSVKKASRFLEEGAEIGKRIEVVGEEGISMEDIEIFLKSELYDFCYLQQNAFDAEDCYCPFDRQIELFSLMSHIFSSRFCFDCPDNARSFFLELQSKIKTLNGQKFLSEDYQKGLEVIYKLLESKMVQTA</sequence>
<dbReference type="InterPro" id="IPR055190">
    <property type="entry name" value="ATP-synt_VA_C"/>
</dbReference>
<dbReference type="GO" id="GO:0005524">
    <property type="term" value="F:ATP binding"/>
    <property type="evidence" value="ECO:0007669"/>
    <property type="project" value="UniProtKB-UniRule"/>
</dbReference>
<evidence type="ECO:0000313" key="17">
    <source>
        <dbReference type="EMBL" id="AJR10655.1"/>
    </source>
</evidence>
<evidence type="ECO:0000256" key="2">
    <source>
        <dbReference type="ARBA" id="ARBA00012473"/>
    </source>
</evidence>
<dbReference type="SMR" id="A0A069ZZH9"/>
<dbReference type="InterPro" id="IPR004100">
    <property type="entry name" value="ATPase_F1/V1/A1_a/bsu_N"/>
</dbReference>
<keyword evidence="5 12" id="KW-0547">Nucleotide-binding</keyword>
<keyword evidence="12" id="KW-0375">Hydrogen ion transport</keyword>
<dbReference type="Pfam" id="PF00006">
    <property type="entry name" value="ATP-synt_ab"/>
    <property type="match status" value="1"/>
</dbReference>
<dbReference type="STRING" id="83560.NC80_02925"/>
<dbReference type="InterPro" id="IPR031686">
    <property type="entry name" value="ATP-synth_a_Xtn"/>
</dbReference>
<dbReference type="RefSeq" id="WP_010230899.1">
    <property type="nucleotide sequence ID" value="NZ_CP007217.1"/>
</dbReference>
<dbReference type="InterPro" id="IPR000194">
    <property type="entry name" value="ATPase_F1/V1/A1_a/bsu_nucl-bd"/>
</dbReference>
<dbReference type="NCBIfam" id="NF003220">
    <property type="entry name" value="PRK04192.1"/>
    <property type="match status" value="1"/>
</dbReference>
<comment type="function">
    <text evidence="11 12">Produces ATP from ADP in the presence of a proton gradient across the membrane. The V-type alpha chain is a catalytic subunit.</text>
</comment>
<name>A0A069ZZH9_CHLMR</name>
<dbReference type="EMBL" id="CP007217">
    <property type="protein sequence ID" value="AJR10655.1"/>
    <property type="molecule type" value="Genomic_DNA"/>
</dbReference>
<evidence type="ECO:0000256" key="5">
    <source>
        <dbReference type="ARBA" id="ARBA00022741"/>
    </source>
</evidence>
<dbReference type="PANTHER" id="PTHR43607:SF1">
    <property type="entry name" value="H(+)-TRANSPORTING TWO-SECTOR ATPASE"/>
    <property type="match status" value="1"/>
</dbReference>
<accession>A0A069ZZH9</accession>
<keyword evidence="7 12" id="KW-1278">Translocase</keyword>
<dbReference type="KEGG" id="cmg:NC81_02940"/>
<feature type="domain" description="ATPase F1/V1/A1 complex alpha/beta subunit N-terminal" evidence="14">
    <location>
        <begin position="13"/>
        <end position="77"/>
    </location>
</feature>
<dbReference type="GeneID" id="1245941"/>
<dbReference type="PATRIC" id="fig|243161.6.peg.620"/>
<dbReference type="KEGG" id="cmx:DNC_02945"/>
<evidence type="ECO:0000256" key="6">
    <source>
        <dbReference type="ARBA" id="ARBA00022840"/>
    </source>
</evidence>
<evidence type="ECO:0000256" key="1">
    <source>
        <dbReference type="ARBA" id="ARBA00008936"/>
    </source>
</evidence>
<dbReference type="PANTHER" id="PTHR43607">
    <property type="entry name" value="V-TYPE PROTON ATPASE CATALYTIC SUBUNIT A"/>
    <property type="match status" value="1"/>
</dbReference>
<organism evidence="17 18">
    <name type="scientific">Chlamydia muridarum</name>
    <dbReference type="NCBI Taxonomy" id="83560"/>
    <lineage>
        <taxon>Bacteria</taxon>
        <taxon>Pseudomonadati</taxon>
        <taxon>Chlamydiota</taxon>
        <taxon>Chlamydiia</taxon>
        <taxon>Chlamydiales</taxon>
        <taxon>Chlamydiaceae</taxon>
        <taxon>Chlamydia/Chlamydophila group</taxon>
        <taxon>Chlamydia</taxon>
    </lineage>
</organism>
<feature type="domain" description="ATP synthase A/B type C-terminal" evidence="16">
    <location>
        <begin position="455"/>
        <end position="531"/>
    </location>
</feature>
<dbReference type="Pfam" id="PF22919">
    <property type="entry name" value="ATP-synt_VA_C"/>
    <property type="match status" value="1"/>
</dbReference>
<dbReference type="CDD" id="cd01426">
    <property type="entry name" value="ATP-synt_F1_V1_A1_AB_FliI_N"/>
    <property type="match status" value="1"/>
</dbReference>
<dbReference type="Gene3D" id="2.40.50.100">
    <property type="match status" value="1"/>
</dbReference>
<dbReference type="OMA" id="SDARKYP"/>
<feature type="binding site" evidence="12">
    <location>
        <begin position="242"/>
        <end position="249"/>
    </location>
    <ligand>
        <name>ATP</name>
        <dbReference type="ChEBI" id="CHEBI:30616"/>
    </ligand>
</feature>
<dbReference type="GO" id="GO:0042777">
    <property type="term" value="P:proton motive force-driven plasma membrane ATP synthesis"/>
    <property type="evidence" value="ECO:0007669"/>
    <property type="project" value="UniProtKB-UniRule"/>
</dbReference>
<protein>
    <recommendedName>
        <fullName evidence="3 12">V-type ATP synthase alpha chain</fullName>
        <ecNumber evidence="2 12">7.1.2.2</ecNumber>
    </recommendedName>
    <alternativeName>
        <fullName evidence="9 12">V-ATPase subunit A</fullName>
    </alternativeName>
</protein>
<dbReference type="Gene3D" id="1.10.1140.10">
    <property type="entry name" value="Bovine Mitochondrial F1-atpase, Atp Synthase Beta Chain, Chain D, domain 3"/>
    <property type="match status" value="1"/>
</dbReference>
<evidence type="ECO:0000256" key="3">
    <source>
        <dbReference type="ARBA" id="ARBA00018003"/>
    </source>
</evidence>
<dbReference type="InterPro" id="IPR024034">
    <property type="entry name" value="ATPase_F1/V1_b/a_C"/>
</dbReference>
<evidence type="ECO:0000259" key="15">
    <source>
        <dbReference type="Pfam" id="PF16886"/>
    </source>
</evidence>
<keyword evidence="6 12" id="KW-0067">ATP-binding</keyword>